<sequence>MLALEATFDFDVFDPVVDTLIDGVEVVAMGAITVGDDVDGFICGTVEGMCVLGIDADEKVVWSMVGTTVSRNRFVGLRLYTHVLVGPARGRCASTGLRDFPRHPCLLYDMQDLYLYLTNSKGEPYF</sequence>
<comment type="caution">
    <text evidence="1">The sequence shown here is derived from an EMBL/GenBank/DDBJ whole genome shotgun (WGS) entry which is preliminary data.</text>
</comment>
<protein>
    <submittedName>
        <fullName evidence="1">Uncharacterized protein</fullName>
    </submittedName>
</protein>
<proteinExistence type="predicted"/>
<dbReference type="EMBL" id="AOIA01000008">
    <property type="protein sequence ID" value="ELY67244.1"/>
    <property type="molecule type" value="Genomic_DNA"/>
</dbReference>
<dbReference type="Proteomes" id="UP000011531">
    <property type="component" value="Unassembled WGS sequence"/>
</dbReference>
<reference evidence="1 2" key="1">
    <citation type="journal article" date="2014" name="PLoS Genet.">
        <title>Phylogenetically driven sequencing of extremely halophilic archaea reveals strategies for static and dynamic osmo-response.</title>
        <authorList>
            <person name="Becker E.A."/>
            <person name="Seitzer P.M."/>
            <person name="Tritt A."/>
            <person name="Larsen D."/>
            <person name="Krusor M."/>
            <person name="Yao A.I."/>
            <person name="Wu D."/>
            <person name="Madern D."/>
            <person name="Eisen J.A."/>
            <person name="Darling A.E."/>
            <person name="Facciotti M.T."/>
        </authorList>
    </citation>
    <scope>NUCLEOTIDE SEQUENCE [LARGE SCALE GENOMIC DNA]</scope>
    <source>
        <strain evidence="1 2">DSM 18795</strain>
    </source>
</reference>
<gene>
    <name evidence="1" type="ORF">C492_00265</name>
</gene>
<dbReference type="AlphaFoldDB" id="L9XZH2"/>
<keyword evidence="2" id="KW-1185">Reference proteome</keyword>
<accession>L9XZH2</accession>
<evidence type="ECO:0000313" key="1">
    <source>
        <dbReference type="EMBL" id="ELY67244.1"/>
    </source>
</evidence>
<organism evidence="1 2">
    <name type="scientific">Natronococcus jeotgali DSM 18795</name>
    <dbReference type="NCBI Taxonomy" id="1227498"/>
    <lineage>
        <taxon>Archaea</taxon>
        <taxon>Methanobacteriati</taxon>
        <taxon>Methanobacteriota</taxon>
        <taxon>Stenosarchaea group</taxon>
        <taxon>Halobacteria</taxon>
        <taxon>Halobacteriales</taxon>
        <taxon>Natrialbaceae</taxon>
        <taxon>Natronococcus</taxon>
    </lineage>
</organism>
<name>L9XZH2_9EURY</name>
<evidence type="ECO:0000313" key="2">
    <source>
        <dbReference type="Proteomes" id="UP000011531"/>
    </source>
</evidence>